<evidence type="ECO:0000256" key="8">
    <source>
        <dbReference type="ARBA" id="ARBA00023180"/>
    </source>
</evidence>
<dbReference type="AlphaFoldDB" id="A0A210QGG5"/>
<gene>
    <name evidence="11" type="ORF">KP79_PYT22494</name>
</gene>
<sequence length="478" mass="55038">MKPILGKFRSELKTVSRQMLNMRFIFVFICITGAAMMVVKHYRCPVVRNIQPVDTQIVKHLLRPAEAQNTSQFAKEEDTNKTHGASCHCPNPSSAPRHKKPPVLEQSPRNTVQSRRRTTMLEGCKQLGINYTGTLHESKIKPHMIYDQKSNLVFCDIPKVGSTFLKQVLHIVAGHHHEKDPFKMDGTAVHKTPFTTFNAIPYDQALKRLVHSVKFLFVRDPFSRMLSGYVDKLYTNNYIFWGVTGKKIVNTHRANASKLSLECGHDITFPEFIKHVIRSETSGKNRDPHWYPMYDACRPCSLEYDVIGKIETFKEDLKDFLTSQKLQHVVDISNMDQGNDNVAVTVTVNRAFEAVRERPKCILLPHALVRAWKVLQIRGVLSQLSEFPYDLIKKNPKITQARFLDIVVKEMKQKPLSQSEKLLSRQQAMIHAYSSVSSADLEKFTSVYHPDFSIFGYKKDIGEKDKRFLTWEPFKLQF</sequence>
<accession>A0A210QGG5</accession>
<comment type="caution">
    <text evidence="11">The sequence shown here is derived from an EMBL/GenBank/DDBJ whole genome shotgun (WGS) entry which is preliminary data.</text>
</comment>
<dbReference type="PANTHER" id="PTHR12137:SF54">
    <property type="entry name" value="CARBOHYDRATE SULFOTRANSFERASE"/>
    <property type="match status" value="1"/>
</dbReference>
<evidence type="ECO:0000256" key="6">
    <source>
        <dbReference type="ARBA" id="ARBA00023034"/>
    </source>
</evidence>
<keyword evidence="5 9" id="KW-1133">Transmembrane helix</keyword>
<dbReference type="OrthoDB" id="2019940at2759"/>
<dbReference type="Pfam" id="PF03567">
    <property type="entry name" value="Sulfotransfer_2"/>
    <property type="match status" value="1"/>
</dbReference>
<comment type="similarity">
    <text evidence="2 9">Belongs to the sulfotransferase 2 family.</text>
</comment>
<dbReference type="InterPro" id="IPR018011">
    <property type="entry name" value="Carb_sulfotrans_8-10"/>
</dbReference>
<evidence type="ECO:0000256" key="7">
    <source>
        <dbReference type="ARBA" id="ARBA00023136"/>
    </source>
</evidence>
<evidence type="ECO:0000256" key="10">
    <source>
        <dbReference type="SAM" id="MobiDB-lite"/>
    </source>
</evidence>
<keyword evidence="4 9" id="KW-0812">Transmembrane</keyword>
<reference evidence="11 12" key="1">
    <citation type="journal article" date="2017" name="Nat. Ecol. Evol.">
        <title>Scallop genome provides insights into evolution of bilaterian karyotype and development.</title>
        <authorList>
            <person name="Wang S."/>
            <person name="Zhang J."/>
            <person name="Jiao W."/>
            <person name="Li J."/>
            <person name="Xun X."/>
            <person name="Sun Y."/>
            <person name="Guo X."/>
            <person name="Huan P."/>
            <person name="Dong B."/>
            <person name="Zhang L."/>
            <person name="Hu X."/>
            <person name="Sun X."/>
            <person name="Wang J."/>
            <person name="Zhao C."/>
            <person name="Wang Y."/>
            <person name="Wang D."/>
            <person name="Huang X."/>
            <person name="Wang R."/>
            <person name="Lv J."/>
            <person name="Li Y."/>
            <person name="Zhang Z."/>
            <person name="Liu B."/>
            <person name="Lu W."/>
            <person name="Hui Y."/>
            <person name="Liang J."/>
            <person name="Zhou Z."/>
            <person name="Hou R."/>
            <person name="Li X."/>
            <person name="Liu Y."/>
            <person name="Li H."/>
            <person name="Ning X."/>
            <person name="Lin Y."/>
            <person name="Zhao L."/>
            <person name="Xing Q."/>
            <person name="Dou J."/>
            <person name="Li Y."/>
            <person name="Mao J."/>
            <person name="Guo H."/>
            <person name="Dou H."/>
            <person name="Li T."/>
            <person name="Mu C."/>
            <person name="Jiang W."/>
            <person name="Fu Q."/>
            <person name="Fu X."/>
            <person name="Miao Y."/>
            <person name="Liu J."/>
            <person name="Yu Q."/>
            <person name="Li R."/>
            <person name="Liao H."/>
            <person name="Li X."/>
            <person name="Kong Y."/>
            <person name="Jiang Z."/>
            <person name="Chourrout D."/>
            <person name="Li R."/>
            <person name="Bao Z."/>
        </authorList>
    </citation>
    <scope>NUCLEOTIDE SEQUENCE [LARGE SCALE GENOMIC DNA]</scope>
    <source>
        <strain evidence="11 12">PY_sf001</strain>
    </source>
</reference>
<comment type="subcellular location">
    <subcellularLocation>
        <location evidence="1 9">Golgi apparatus membrane</location>
        <topology evidence="1 9">Single-pass type II membrane protein</topology>
    </subcellularLocation>
</comment>
<evidence type="ECO:0000256" key="5">
    <source>
        <dbReference type="ARBA" id="ARBA00022989"/>
    </source>
</evidence>
<dbReference type="STRING" id="6573.A0A210QGG5"/>
<evidence type="ECO:0000256" key="3">
    <source>
        <dbReference type="ARBA" id="ARBA00022679"/>
    </source>
</evidence>
<dbReference type="EC" id="2.8.2.-" evidence="9"/>
<keyword evidence="6 9" id="KW-0333">Golgi apparatus</keyword>
<dbReference type="EMBL" id="NEDP02003766">
    <property type="protein sequence ID" value="OWF47828.1"/>
    <property type="molecule type" value="Genomic_DNA"/>
</dbReference>
<evidence type="ECO:0000313" key="11">
    <source>
        <dbReference type="EMBL" id="OWF47828.1"/>
    </source>
</evidence>
<feature type="transmembrane region" description="Helical" evidence="9">
    <location>
        <begin position="20"/>
        <end position="39"/>
    </location>
</feature>
<evidence type="ECO:0000256" key="9">
    <source>
        <dbReference type="RuleBase" id="RU364020"/>
    </source>
</evidence>
<keyword evidence="3 9" id="KW-0808">Transferase</keyword>
<keyword evidence="7 9" id="KW-0472">Membrane</keyword>
<dbReference type="InterPro" id="IPR005331">
    <property type="entry name" value="Sulfotransferase"/>
</dbReference>
<keyword evidence="8 9" id="KW-0325">Glycoprotein</keyword>
<keyword evidence="9" id="KW-0119">Carbohydrate metabolism</keyword>
<dbReference type="GO" id="GO:0016051">
    <property type="term" value="P:carbohydrate biosynthetic process"/>
    <property type="evidence" value="ECO:0007669"/>
    <property type="project" value="InterPro"/>
</dbReference>
<protein>
    <recommendedName>
        <fullName evidence="9">Carbohydrate sulfotransferase</fullName>
        <ecNumber evidence="9">2.8.2.-</ecNumber>
    </recommendedName>
</protein>
<name>A0A210QGG5_MIZYE</name>
<feature type="region of interest" description="Disordered" evidence="10">
    <location>
        <begin position="68"/>
        <end position="117"/>
    </location>
</feature>
<proteinExistence type="inferred from homology"/>
<evidence type="ECO:0000256" key="1">
    <source>
        <dbReference type="ARBA" id="ARBA00004323"/>
    </source>
</evidence>
<keyword evidence="9" id="KW-0735">Signal-anchor</keyword>
<evidence type="ECO:0000256" key="2">
    <source>
        <dbReference type="ARBA" id="ARBA00006339"/>
    </source>
</evidence>
<organism evidence="11 12">
    <name type="scientific">Mizuhopecten yessoensis</name>
    <name type="common">Japanese scallop</name>
    <name type="synonym">Patinopecten yessoensis</name>
    <dbReference type="NCBI Taxonomy" id="6573"/>
    <lineage>
        <taxon>Eukaryota</taxon>
        <taxon>Metazoa</taxon>
        <taxon>Spiralia</taxon>
        <taxon>Lophotrochozoa</taxon>
        <taxon>Mollusca</taxon>
        <taxon>Bivalvia</taxon>
        <taxon>Autobranchia</taxon>
        <taxon>Pteriomorphia</taxon>
        <taxon>Pectinida</taxon>
        <taxon>Pectinoidea</taxon>
        <taxon>Pectinidae</taxon>
        <taxon>Mizuhopecten</taxon>
    </lineage>
</organism>
<evidence type="ECO:0000313" key="12">
    <source>
        <dbReference type="Proteomes" id="UP000242188"/>
    </source>
</evidence>
<dbReference type="Proteomes" id="UP000242188">
    <property type="component" value="Unassembled WGS sequence"/>
</dbReference>
<dbReference type="GO" id="GO:0008146">
    <property type="term" value="F:sulfotransferase activity"/>
    <property type="evidence" value="ECO:0007669"/>
    <property type="project" value="InterPro"/>
</dbReference>
<dbReference type="PANTHER" id="PTHR12137">
    <property type="entry name" value="CARBOHYDRATE SULFOTRANSFERASE"/>
    <property type="match status" value="1"/>
</dbReference>
<dbReference type="GO" id="GO:0000139">
    <property type="term" value="C:Golgi membrane"/>
    <property type="evidence" value="ECO:0007669"/>
    <property type="project" value="UniProtKB-SubCell"/>
</dbReference>
<keyword evidence="12" id="KW-1185">Reference proteome</keyword>
<evidence type="ECO:0000256" key="4">
    <source>
        <dbReference type="ARBA" id="ARBA00022692"/>
    </source>
</evidence>